<organism evidence="5 6">
    <name type="scientific">Candidatus Thiodiazotropha endolucinida</name>
    <dbReference type="NCBI Taxonomy" id="1655433"/>
    <lineage>
        <taxon>Bacteria</taxon>
        <taxon>Pseudomonadati</taxon>
        <taxon>Pseudomonadota</taxon>
        <taxon>Gammaproteobacteria</taxon>
        <taxon>Chromatiales</taxon>
        <taxon>Sedimenticolaceae</taxon>
        <taxon>Candidatus Thiodiazotropha</taxon>
    </lineage>
</organism>
<dbReference type="PANTHER" id="PTHR43434">
    <property type="entry name" value="PHOSPHOGLYCOLATE PHOSPHATASE"/>
    <property type="match status" value="1"/>
</dbReference>
<dbReference type="SFLD" id="SFLDG01129">
    <property type="entry name" value="C1.5:_HAD__Beta-PGM__Phosphata"/>
    <property type="match status" value="1"/>
</dbReference>
<keyword evidence="2 5" id="KW-0378">Hydrolase</keyword>
<evidence type="ECO:0000313" key="5">
    <source>
        <dbReference type="EMBL" id="ODJ87050.1"/>
    </source>
</evidence>
<proteinExistence type="predicted"/>
<dbReference type="GO" id="GO:0006281">
    <property type="term" value="P:DNA repair"/>
    <property type="evidence" value="ECO:0007669"/>
    <property type="project" value="TreeGrafter"/>
</dbReference>
<accession>A0A7Z0VKH8</accession>
<evidence type="ECO:0000256" key="3">
    <source>
        <dbReference type="ARBA" id="ARBA00022842"/>
    </source>
</evidence>
<evidence type="ECO:0000256" key="4">
    <source>
        <dbReference type="ARBA" id="ARBA00023277"/>
    </source>
</evidence>
<dbReference type="InterPro" id="IPR023214">
    <property type="entry name" value="HAD_sf"/>
</dbReference>
<dbReference type="SFLD" id="SFLDG01135">
    <property type="entry name" value="C1.5.6:_HAD__Beta-PGM__Phospha"/>
    <property type="match status" value="1"/>
</dbReference>
<reference evidence="5 6" key="1">
    <citation type="submission" date="2016-06" db="EMBL/GenBank/DDBJ databases">
        <title>Genome sequence of endosymbiont of Candidatus Endolucinida thiodiazotropha.</title>
        <authorList>
            <person name="Poehlein A."/>
            <person name="Koenig S."/>
            <person name="Heiden S.E."/>
            <person name="Thuermer A."/>
            <person name="Voget S."/>
            <person name="Daniel R."/>
            <person name="Markert S."/>
            <person name="Gros O."/>
            <person name="Schweder T."/>
        </authorList>
    </citation>
    <scope>NUCLEOTIDE SEQUENCE [LARGE SCALE GENOMIC DNA]</scope>
    <source>
        <strain evidence="5 6">COS</strain>
    </source>
</reference>
<dbReference type="Pfam" id="PF13419">
    <property type="entry name" value="HAD_2"/>
    <property type="match status" value="1"/>
</dbReference>
<dbReference type="Gene3D" id="1.10.150.240">
    <property type="entry name" value="Putative phosphatase, domain 2"/>
    <property type="match status" value="1"/>
</dbReference>
<keyword evidence="1" id="KW-0479">Metal-binding</keyword>
<gene>
    <name evidence="5" type="primary">gph_1</name>
    <name evidence="5" type="ORF">CODIS_27990</name>
</gene>
<dbReference type="OrthoDB" id="9776368at2"/>
<keyword evidence="3" id="KW-0460">Magnesium</keyword>
<evidence type="ECO:0000313" key="6">
    <source>
        <dbReference type="Proteomes" id="UP000094769"/>
    </source>
</evidence>
<sequence>MTIKCVLFDLDGTFADTAADLHYALNRVLVQVGREEISFEKVRPAVSHGSRAMLKVAFDIEPEDPGYIELQQQFLHTYADNIAEFTKPFDGMESLIDELEARGIYWGIVTNKPAWLTDALMQQLGLSQRASAIVSGDTTSHAKPHPEPILYACQKTGIDPAQALYVGDAIRDIEAGRNAGTKTLVALFGYLDKNDNPLAWQADGQIKHPLEILDWL</sequence>
<dbReference type="InterPro" id="IPR036412">
    <property type="entry name" value="HAD-like_sf"/>
</dbReference>
<evidence type="ECO:0000256" key="1">
    <source>
        <dbReference type="ARBA" id="ARBA00022723"/>
    </source>
</evidence>
<dbReference type="InterPro" id="IPR050155">
    <property type="entry name" value="HAD-like_hydrolase_sf"/>
</dbReference>
<dbReference type="InterPro" id="IPR006439">
    <property type="entry name" value="HAD-SF_hydro_IA"/>
</dbReference>
<protein>
    <submittedName>
        <fullName evidence="5">Phosphoglycolate phosphatase</fullName>
        <ecNumber evidence="5">3.1.3.18</ecNumber>
    </submittedName>
</protein>
<dbReference type="SFLD" id="SFLDS00003">
    <property type="entry name" value="Haloacid_Dehalogenase"/>
    <property type="match status" value="1"/>
</dbReference>
<dbReference type="GO" id="GO:0046872">
    <property type="term" value="F:metal ion binding"/>
    <property type="evidence" value="ECO:0007669"/>
    <property type="project" value="UniProtKB-KW"/>
</dbReference>
<dbReference type="EMBL" id="MARB01000015">
    <property type="protein sequence ID" value="ODJ87050.1"/>
    <property type="molecule type" value="Genomic_DNA"/>
</dbReference>
<dbReference type="NCBIfam" id="TIGR01549">
    <property type="entry name" value="HAD-SF-IA-v1"/>
    <property type="match status" value="1"/>
</dbReference>
<dbReference type="GO" id="GO:0005829">
    <property type="term" value="C:cytosol"/>
    <property type="evidence" value="ECO:0007669"/>
    <property type="project" value="TreeGrafter"/>
</dbReference>
<dbReference type="SUPFAM" id="SSF56784">
    <property type="entry name" value="HAD-like"/>
    <property type="match status" value="1"/>
</dbReference>
<dbReference type="InterPro" id="IPR023198">
    <property type="entry name" value="PGP-like_dom2"/>
</dbReference>
<dbReference type="Proteomes" id="UP000094769">
    <property type="component" value="Unassembled WGS sequence"/>
</dbReference>
<dbReference type="NCBIfam" id="TIGR01509">
    <property type="entry name" value="HAD-SF-IA-v3"/>
    <property type="match status" value="1"/>
</dbReference>
<comment type="caution">
    <text evidence="5">The sequence shown here is derived from an EMBL/GenBank/DDBJ whole genome shotgun (WGS) entry which is preliminary data.</text>
</comment>
<dbReference type="InterPro" id="IPR041492">
    <property type="entry name" value="HAD_2"/>
</dbReference>
<name>A0A7Z0VKH8_9GAMM</name>
<evidence type="ECO:0000256" key="2">
    <source>
        <dbReference type="ARBA" id="ARBA00022801"/>
    </source>
</evidence>
<dbReference type="Gene3D" id="3.40.50.1000">
    <property type="entry name" value="HAD superfamily/HAD-like"/>
    <property type="match status" value="1"/>
</dbReference>
<keyword evidence="6" id="KW-1185">Reference proteome</keyword>
<dbReference type="RefSeq" id="WP_069126059.1">
    <property type="nucleotide sequence ID" value="NZ_MARB01000015.1"/>
</dbReference>
<dbReference type="PANTHER" id="PTHR43434:SF23">
    <property type="entry name" value="PHOSPHOGLYCOLATE PHOSPHATASE"/>
    <property type="match status" value="1"/>
</dbReference>
<dbReference type="GO" id="GO:0008967">
    <property type="term" value="F:phosphoglycolate phosphatase activity"/>
    <property type="evidence" value="ECO:0007669"/>
    <property type="project" value="UniProtKB-EC"/>
</dbReference>
<dbReference type="AlphaFoldDB" id="A0A7Z0VKH8"/>
<dbReference type="FunFam" id="3.40.50.1000:FF:000022">
    <property type="entry name" value="Phosphoglycolate phosphatase"/>
    <property type="match status" value="1"/>
</dbReference>
<dbReference type="EC" id="3.1.3.18" evidence="5"/>
<keyword evidence="4" id="KW-0119">Carbohydrate metabolism</keyword>